<evidence type="ECO:0000256" key="1">
    <source>
        <dbReference type="SAM" id="Coils"/>
    </source>
</evidence>
<evidence type="ECO:0000313" key="3">
    <source>
        <dbReference type="Proteomes" id="UP000799324"/>
    </source>
</evidence>
<feature type="coiled-coil region" evidence="1">
    <location>
        <begin position="128"/>
        <end position="233"/>
    </location>
</feature>
<accession>A0A6A6TE59</accession>
<dbReference type="EMBL" id="MU004316">
    <property type="protein sequence ID" value="KAF2658289.1"/>
    <property type="molecule type" value="Genomic_DNA"/>
</dbReference>
<dbReference type="Proteomes" id="UP000799324">
    <property type="component" value="Unassembled WGS sequence"/>
</dbReference>
<name>A0A6A6TE59_9PLEO</name>
<sequence>MSISNLRNRQDGSGYFRHVGRVNYAETKRRKRSSVMEDGSILPCESASNINTEVSETVMHVLASTVGTALNTPNYKQDIAGLVNNLTDSLNDRFHQVGVRVKCSDFDEFKKDVCSIVDRLYQAAVTEIAMKETEVNMLRRDAAALKEQYEEQLESLQIEKTEQLESLQAEKTELLDANQNLRSRLQQVEGMNSSVQSETHTLRANIEENERNARRLCAKIEKLRASNSALQQQLDMYCVDSDWIHFPTNDDRCAV</sequence>
<keyword evidence="1" id="KW-0175">Coiled coil</keyword>
<gene>
    <name evidence="2" type="ORF">K491DRAFT_274490</name>
</gene>
<dbReference type="AlphaFoldDB" id="A0A6A6TE59"/>
<evidence type="ECO:0000313" key="2">
    <source>
        <dbReference type="EMBL" id="KAF2658289.1"/>
    </source>
</evidence>
<dbReference type="InterPro" id="IPR027417">
    <property type="entry name" value="P-loop_NTPase"/>
</dbReference>
<organism evidence="2 3">
    <name type="scientific">Lophiostoma macrostomum CBS 122681</name>
    <dbReference type="NCBI Taxonomy" id="1314788"/>
    <lineage>
        <taxon>Eukaryota</taxon>
        <taxon>Fungi</taxon>
        <taxon>Dikarya</taxon>
        <taxon>Ascomycota</taxon>
        <taxon>Pezizomycotina</taxon>
        <taxon>Dothideomycetes</taxon>
        <taxon>Pleosporomycetidae</taxon>
        <taxon>Pleosporales</taxon>
        <taxon>Lophiostomataceae</taxon>
        <taxon>Lophiostoma</taxon>
    </lineage>
</organism>
<reference evidence="2" key="1">
    <citation type="journal article" date="2020" name="Stud. Mycol.">
        <title>101 Dothideomycetes genomes: a test case for predicting lifestyles and emergence of pathogens.</title>
        <authorList>
            <person name="Haridas S."/>
            <person name="Albert R."/>
            <person name="Binder M."/>
            <person name="Bloem J."/>
            <person name="Labutti K."/>
            <person name="Salamov A."/>
            <person name="Andreopoulos B."/>
            <person name="Baker S."/>
            <person name="Barry K."/>
            <person name="Bills G."/>
            <person name="Bluhm B."/>
            <person name="Cannon C."/>
            <person name="Castanera R."/>
            <person name="Culley D."/>
            <person name="Daum C."/>
            <person name="Ezra D."/>
            <person name="Gonzalez J."/>
            <person name="Henrissat B."/>
            <person name="Kuo A."/>
            <person name="Liang C."/>
            <person name="Lipzen A."/>
            <person name="Lutzoni F."/>
            <person name="Magnuson J."/>
            <person name="Mondo S."/>
            <person name="Nolan M."/>
            <person name="Ohm R."/>
            <person name="Pangilinan J."/>
            <person name="Park H.-J."/>
            <person name="Ramirez L."/>
            <person name="Alfaro M."/>
            <person name="Sun H."/>
            <person name="Tritt A."/>
            <person name="Yoshinaga Y."/>
            <person name="Zwiers L.-H."/>
            <person name="Turgeon B."/>
            <person name="Goodwin S."/>
            <person name="Spatafora J."/>
            <person name="Crous P."/>
            <person name="Grigoriev I."/>
        </authorList>
    </citation>
    <scope>NUCLEOTIDE SEQUENCE</scope>
    <source>
        <strain evidence="2">CBS 122681</strain>
    </source>
</reference>
<dbReference type="Gene3D" id="3.40.50.300">
    <property type="entry name" value="P-loop containing nucleotide triphosphate hydrolases"/>
    <property type="match status" value="1"/>
</dbReference>
<proteinExistence type="predicted"/>
<protein>
    <submittedName>
        <fullName evidence="2">Uncharacterized protein</fullName>
    </submittedName>
</protein>
<keyword evidence="3" id="KW-1185">Reference proteome</keyword>